<dbReference type="EMBL" id="QLNQ01000030">
    <property type="protein sequence ID" value="RCK55546.1"/>
    <property type="molecule type" value="Genomic_DNA"/>
</dbReference>
<protein>
    <submittedName>
        <fullName evidence="1">Uncharacterized protein</fullName>
    </submittedName>
</protein>
<organism evidence="1 2">
    <name type="scientific">Candida viswanathii</name>
    <dbReference type="NCBI Taxonomy" id="5486"/>
    <lineage>
        <taxon>Eukaryota</taxon>
        <taxon>Fungi</taxon>
        <taxon>Dikarya</taxon>
        <taxon>Ascomycota</taxon>
        <taxon>Saccharomycotina</taxon>
        <taxon>Pichiomycetes</taxon>
        <taxon>Debaryomycetaceae</taxon>
        <taxon>Candida/Lodderomyces clade</taxon>
        <taxon>Candida</taxon>
    </lineage>
</organism>
<proteinExistence type="predicted"/>
<reference evidence="1 2" key="1">
    <citation type="submission" date="2018-06" db="EMBL/GenBank/DDBJ databases">
        <title>Whole genome sequencing of Candida tropicalis (genome annotated by CSBL at Korea University).</title>
        <authorList>
            <person name="Ahn J."/>
        </authorList>
    </citation>
    <scope>NUCLEOTIDE SEQUENCE [LARGE SCALE GENOMIC DNA]</scope>
    <source>
        <strain evidence="1 2">ATCC 20962</strain>
    </source>
</reference>
<sequence length="260" mass="31144">MLRIFRVGHTKELPDADPRYEYVDADSTTQIEEEHLQSIIQKRKKDESEACRHNKRHTFIRFSQWHLQNYVIWKDDGLYMRFTKCDDELKVDASELPKTFYGDYDLRALPVRIHYKDVHELDLLMKAWMTKNYELEYRKVTPGDPQHYFWYLRPGDIPLGMSCAIEHWNNMKTFETVARIFYFVENDRIFCTTLGMGWKGKCIQVELITDCPRSYYDIAEMVHNFDLENDLELQRALTNNQDLARKIGEPLLFLDRTLQP</sequence>
<gene>
    <name evidence="1" type="ORF">Cantr_03941</name>
</gene>
<dbReference type="AlphaFoldDB" id="A0A367XPI7"/>
<dbReference type="Proteomes" id="UP000253472">
    <property type="component" value="Unassembled WGS sequence"/>
</dbReference>
<comment type="caution">
    <text evidence="1">The sequence shown here is derived from an EMBL/GenBank/DDBJ whole genome shotgun (WGS) entry which is preliminary data.</text>
</comment>
<evidence type="ECO:0000313" key="2">
    <source>
        <dbReference type="Proteomes" id="UP000253472"/>
    </source>
</evidence>
<evidence type="ECO:0000313" key="1">
    <source>
        <dbReference type="EMBL" id="RCK55546.1"/>
    </source>
</evidence>
<accession>A0A367XPI7</accession>
<keyword evidence="2" id="KW-1185">Reference proteome</keyword>
<name>A0A367XPI7_9ASCO</name>